<keyword evidence="3" id="KW-1185">Reference proteome</keyword>
<name>A0A922I651_DERFA</name>
<reference evidence="2" key="1">
    <citation type="submission" date="2013-05" db="EMBL/GenBank/DDBJ databases">
        <authorList>
            <person name="Yim A.K.Y."/>
            <person name="Chan T.F."/>
            <person name="Ji K.M."/>
            <person name="Liu X.Y."/>
            <person name="Zhou J.W."/>
            <person name="Li R.Q."/>
            <person name="Yang K.Y."/>
            <person name="Li J."/>
            <person name="Li M."/>
            <person name="Law P.T.W."/>
            <person name="Wu Y.L."/>
            <person name="Cai Z.L."/>
            <person name="Qin H."/>
            <person name="Bao Y."/>
            <person name="Leung R.K.K."/>
            <person name="Ng P.K.S."/>
            <person name="Zou J."/>
            <person name="Zhong X.J."/>
            <person name="Ran P.X."/>
            <person name="Zhong N.S."/>
            <person name="Liu Z.G."/>
            <person name="Tsui S.K.W."/>
        </authorList>
    </citation>
    <scope>NUCLEOTIDE SEQUENCE</scope>
    <source>
        <strain evidence="2">Derf</strain>
        <tissue evidence="2">Whole organism</tissue>
    </source>
</reference>
<protein>
    <submittedName>
        <fullName evidence="2">Uncharacterized protein</fullName>
    </submittedName>
</protein>
<reference evidence="2" key="2">
    <citation type="journal article" date="2022" name="Res Sq">
        <title>Comparative Genomics Reveals Insights into the Divergent Evolution of Astigmatic Mites and Household Pest Adaptations.</title>
        <authorList>
            <person name="Xiong Q."/>
            <person name="Wan A.T.-Y."/>
            <person name="Liu X.-Y."/>
            <person name="Fung C.S.-H."/>
            <person name="Xiao X."/>
            <person name="Malainual N."/>
            <person name="Hou J."/>
            <person name="Wang L."/>
            <person name="Wang M."/>
            <person name="Yang K."/>
            <person name="Cui Y."/>
            <person name="Leung E."/>
            <person name="Nong W."/>
            <person name="Shin S.-K."/>
            <person name="Au S."/>
            <person name="Jeong K.Y."/>
            <person name="Chew F.T."/>
            <person name="Hui J."/>
            <person name="Leung T.F."/>
            <person name="Tungtrongchitr A."/>
            <person name="Zhong N."/>
            <person name="Liu Z."/>
            <person name="Tsui S."/>
        </authorList>
    </citation>
    <scope>NUCLEOTIDE SEQUENCE</scope>
    <source>
        <strain evidence="2">Derf</strain>
        <tissue evidence="2">Whole organism</tissue>
    </source>
</reference>
<dbReference type="AlphaFoldDB" id="A0A922I651"/>
<sequence length="72" mass="8523">MQILSQYLSSTIYSNMKFRKKRKYLKHFTAASAAAVAVFIDHHHLSSSHYPEYQKIKDQRPNKKKNPPIKYL</sequence>
<proteinExistence type="predicted"/>
<feature type="compositionally biased region" description="Basic and acidic residues" evidence="1">
    <location>
        <begin position="52"/>
        <end position="61"/>
    </location>
</feature>
<dbReference type="EMBL" id="ASGP02000002">
    <property type="protein sequence ID" value="KAH9521968.1"/>
    <property type="molecule type" value="Genomic_DNA"/>
</dbReference>
<feature type="region of interest" description="Disordered" evidence="1">
    <location>
        <begin position="50"/>
        <end position="72"/>
    </location>
</feature>
<evidence type="ECO:0000313" key="2">
    <source>
        <dbReference type="EMBL" id="KAH9521968.1"/>
    </source>
</evidence>
<evidence type="ECO:0000313" key="3">
    <source>
        <dbReference type="Proteomes" id="UP000790347"/>
    </source>
</evidence>
<feature type="compositionally biased region" description="Basic residues" evidence="1">
    <location>
        <begin position="62"/>
        <end position="72"/>
    </location>
</feature>
<evidence type="ECO:0000256" key="1">
    <source>
        <dbReference type="SAM" id="MobiDB-lite"/>
    </source>
</evidence>
<organism evidence="2 3">
    <name type="scientific">Dermatophagoides farinae</name>
    <name type="common">American house dust mite</name>
    <dbReference type="NCBI Taxonomy" id="6954"/>
    <lineage>
        <taxon>Eukaryota</taxon>
        <taxon>Metazoa</taxon>
        <taxon>Ecdysozoa</taxon>
        <taxon>Arthropoda</taxon>
        <taxon>Chelicerata</taxon>
        <taxon>Arachnida</taxon>
        <taxon>Acari</taxon>
        <taxon>Acariformes</taxon>
        <taxon>Sarcoptiformes</taxon>
        <taxon>Astigmata</taxon>
        <taxon>Psoroptidia</taxon>
        <taxon>Analgoidea</taxon>
        <taxon>Pyroglyphidae</taxon>
        <taxon>Dermatophagoidinae</taxon>
        <taxon>Dermatophagoides</taxon>
    </lineage>
</organism>
<dbReference type="Proteomes" id="UP000790347">
    <property type="component" value="Unassembled WGS sequence"/>
</dbReference>
<accession>A0A922I651</accession>
<comment type="caution">
    <text evidence="2">The sequence shown here is derived from an EMBL/GenBank/DDBJ whole genome shotgun (WGS) entry which is preliminary data.</text>
</comment>
<gene>
    <name evidence="2" type="ORF">DERF_005574</name>
</gene>